<reference evidence="1 2" key="1">
    <citation type="journal article" date="2019" name="Commun. Biol.">
        <title>The bagworm genome reveals a unique fibroin gene that provides high tensile strength.</title>
        <authorList>
            <person name="Kono N."/>
            <person name="Nakamura H."/>
            <person name="Ohtoshi R."/>
            <person name="Tomita M."/>
            <person name="Numata K."/>
            <person name="Arakawa K."/>
        </authorList>
    </citation>
    <scope>NUCLEOTIDE SEQUENCE [LARGE SCALE GENOMIC DNA]</scope>
</reference>
<name>A0A4C1VJP0_EUMVA</name>
<sequence>MVLFITGRKRKEVTGTRLCRLDASPPESRLSRRIDHGLGTRALHEDPAWPNSSVTMGALVTSGTDDLTWSPRHRATGLARISSGPGSHDAHRALSDTRDGTLMSSRTPASALPTVSAGTNVTHFSEAVLHSNLVDLFKAQAVRRKTEVLFTDVHLRHTMFFNAWPIANFDDAM</sequence>
<dbReference type="Proteomes" id="UP000299102">
    <property type="component" value="Unassembled WGS sequence"/>
</dbReference>
<proteinExistence type="predicted"/>
<accession>A0A4C1VJP0</accession>
<dbReference type="EMBL" id="BGZK01000354">
    <property type="protein sequence ID" value="GBP38800.1"/>
    <property type="molecule type" value="Genomic_DNA"/>
</dbReference>
<protein>
    <submittedName>
        <fullName evidence="1">Uncharacterized protein</fullName>
    </submittedName>
</protein>
<keyword evidence="2" id="KW-1185">Reference proteome</keyword>
<gene>
    <name evidence="1" type="ORF">EVAR_33550_1</name>
</gene>
<organism evidence="1 2">
    <name type="scientific">Eumeta variegata</name>
    <name type="common">Bagworm moth</name>
    <name type="synonym">Eumeta japonica</name>
    <dbReference type="NCBI Taxonomy" id="151549"/>
    <lineage>
        <taxon>Eukaryota</taxon>
        <taxon>Metazoa</taxon>
        <taxon>Ecdysozoa</taxon>
        <taxon>Arthropoda</taxon>
        <taxon>Hexapoda</taxon>
        <taxon>Insecta</taxon>
        <taxon>Pterygota</taxon>
        <taxon>Neoptera</taxon>
        <taxon>Endopterygota</taxon>
        <taxon>Lepidoptera</taxon>
        <taxon>Glossata</taxon>
        <taxon>Ditrysia</taxon>
        <taxon>Tineoidea</taxon>
        <taxon>Psychidae</taxon>
        <taxon>Oiketicinae</taxon>
        <taxon>Eumeta</taxon>
    </lineage>
</organism>
<dbReference type="AlphaFoldDB" id="A0A4C1VJP0"/>
<evidence type="ECO:0000313" key="2">
    <source>
        <dbReference type="Proteomes" id="UP000299102"/>
    </source>
</evidence>
<comment type="caution">
    <text evidence="1">The sequence shown here is derived from an EMBL/GenBank/DDBJ whole genome shotgun (WGS) entry which is preliminary data.</text>
</comment>
<evidence type="ECO:0000313" key="1">
    <source>
        <dbReference type="EMBL" id="GBP38800.1"/>
    </source>
</evidence>